<evidence type="ECO:0000313" key="2">
    <source>
        <dbReference type="EMBL" id="OQD77244.1"/>
    </source>
</evidence>
<dbReference type="OrthoDB" id="5394455at2759"/>
<name>A0A1V6PJU3_PENDC</name>
<proteinExistence type="predicted"/>
<evidence type="ECO:0000313" key="3">
    <source>
        <dbReference type="Proteomes" id="UP000191522"/>
    </source>
</evidence>
<reference evidence="3" key="1">
    <citation type="journal article" date="2017" name="Nat. Microbiol.">
        <title>Global analysis of biosynthetic gene clusters reveals vast potential of secondary metabolite production in Penicillium species.</title>
        <authorList>
            <person name="Nielsen J.C."/>
            <person name="Grijseels S."/>
            <person name="Prigent S."/>
            <person name="Ji B."/>
            <person name="Dainat J."/>
            <person name="Nielsen K.F."/>
            <person name="Frisvad J.C."/>
            <person name="Workman M."/>
            <person name="Nielsen J."/>
        </authorList>
    </citation>
    <scope>NUCLEOTIDE SEQUENCE [LARGE SCALE GENOMIC DNA]</scope>
    <source>
        <strain evidence="3">IBT 11843</strain>
    </source>
</reference>
<organism evidence="2 3">
    <name type="scientific">Penicillium decumbens</name>
    <dbReference type="NCBI Taxonomy" id="69771"/>
    <lineage>
        <taxon>Eukaryota</taxon>
        <taxon>Fungi</taxon>
        <taxon>Dikarya</taxon>
        <taxon>Ascomycota</taxon>
        <taxon>Pezizomycotina</taxon>
        <taxon>Eurotiomycetes</taxon>
        <taxon>Eurotiomycetidae</taxon>
        <taxon>Eurotiales</taxon>
        <taxon>Aspergillaceae</taxon>
        <taxon>Penicillium</taxon>
    </lineage>
</organism>
<dbReference type="EMBL" id="MDYL01000003">
    <property type="protein sequence ID" value="OQD77244.1"/>
    <property type="molecule type" value="Genomic_DNA"/>
</dbReference>
<protein>
    <submittedName>
        <fullName evidence="2">Uncharacterized protein</fullName>
    </submittedName>
</protein>
<comment type="caution">
    <text evidence="2">The sequence shown here is derived from an EMBL/GenBank/DDBJ whole genome shotgun (WGS) entry which is preliminary data.</text>
</comment>
<dbReference type="OMA" id="RVCGHNE"/>
<accession>A0A1V6PJU3</accession>
<sequence length="102" mass="11228">MKVAEVLSDITSLRVCGHNEALALVNVNKTVAGSKIPGPEDASTENATSPDEAQHDKKENLRRAKELVALHYEVKSRHANGQVDEELRQAREAVERVLMELA</sequence>
<gene>
    <name evidence="2" type="ORF">PENDEC_c003G02448</name>
</gene>
<keyword evidence="3" id="KW-1185">Reference proteome</keyword>
<dbReference type="AlphaFoldDB" id="A0A1V6PJU3"/>
<feature type="region of interest" description="Disordered" evidence="1">
    <location>
        <begin position="32"/>
        <end position="62"/>
    </location>
</feature>
<dbReference type="Proteomes" id="UP000191522">
    <property type="component" value="Unassembled WGS sequence"/>
</dbReference>
<feature type="compositionally biased region" description="Basic and acidic residues" evidence="1">
    <location>
        <begin position="52"/>
        <end position="62"/>
    </location>
</feature>
<evidence type="ECO:0000256" key="1">
    <source>
        <dbReference type="SAM" id="MobiDB-lite"/>
    </source>
</evidence>